<proteinExistence type="predicted"/>
<evidence type="ECO:0000256" key="1">
    <source>
        <dbReference type="SAM" id="Coils"/>
    </source>
</evidence>
<feature type="compositionally biased region" description="Basic and acidic residues" evidence="2">
    <location>
        <begin position="322"/>
        <end position="334"/>
    </location>
</feature>
<feature type="coiled-coil region" evidence="1">
    <location>
        <begin position="134"/>
        <end position="161"/>
    </location>
</feature>
<sequence length="358" mass="41417">MNDSDKKTFSSIKSAKSSNSRRSQSKSKLEKVDVESEDISLSQLELMANKKKINKQEKELTEKNSNSKSENEFKKSRTSSSNSSSSSLDDIRDRRRKDRFVTKENKNDMIRQEKSELLFKFNKLNIKGQWSSLRLDMNSSLDEIKNEYERVRNEIQTERSVAFFKRMLLLGVQGIEMMNTKFDPLGVDLDGWSEAMGYSMENQEYDEVMAELYEKYKGKGQMSPEMRLIFMIISSATMFTISKKITKMDSGSPFKSFIGGLMSNQQQPKTTYVPSANDLRNDNISETSDDNMPSRINGPNSQYINGNEIDINNILKTMNDRKLEKQQQSEDDIFKNIPMNKTKRKGRPRKTNNSIRMQ</sequence>
<keyword evidence="1" id="KW-0175">Coiled coil</keyword>
<dbReference type="InterPro" id="IPR043910">
    <property type="entry name" value="DUF5767"/>
</dbReference>
<feature type="compositionally biased region" description="Basic and acidic residues" evidence="2">
    <location>
        <begin position="89"/>
        <end position="107"/>
    </location>
</feature>
<organism evidence="3">
    <name type="scientific">viral metagenome</name>
    <dbReference type="NCBI Taxonomy" id="1070528"/>
    <lineage>
        <taxon>unclassified sequences</taxon>
        <taxon>metagenomes</taxon>
        <taxon>organismal metagenomes</taxon>
    </lineage>
</organism>
<protein>
    <submittedName>
        <fullName evidence="3">Uncharacterized protein</fullName>
    </submittedName>
</protein>
<feature type="compositionally biased region" description="Basic residues" evidence="2">
    <location>
        <begin position="341"/>
        <end position="350"/>
    </location>
</feature>
<name>A0A6C0AMI3_9ZZZZ</name>
<evidence type="ECO:0000313" key="3">
    <source>
        <dbReference type="EMBL" id="QHS80561.1"/>
    </source>
</evidence>
<dbReference type="EMBL" id="MN740714">
    <property type="protein sequence ID" value="QHS80561.1"/>
    <property type="molecule type" value="Genomic_DNA"/>
</dbReference>
<feature type="region of interest" description="Disordered" evidence="2">
    <location>
        <begin position="50"/>
        <end position="107"/>
    </location>
</feature>
<feature type="region of interest" description="Disordered" evidence="2">
    <location>
        <begin position="322"/>
        <end position="358"/>
    </location>
</feature>
<dbReference type="Pfam" id="PF19071">
    <property type="entry name" value="DUF5767"/>
    <property type="match status" value="1"/>
</dbReference>
<feature type="region of interest" description="Disordered" evidence="2">
    <location>
        <begin position="276"/>
        <end position="300"/>
    </location>
</feature>
<dbReference type="AlphaFoldDB" id="A0A6C0AMI3"/>
<evidence type="ECO:0000256" key="2">
    <source>
        <dbReference type="SAM" id="MobiDB-lite"/>
    </source>
</evidence>
<reference evidence="3" key="1">
    <citation type="journal article" date="2020" name="Nature">
        <title>Giant virus diversity and host interactions through global metagenomics.</title>
        <authorList>
            <person name="Schulz F."/>
            <person name="Roux S."/>
            <person name="Paez-Espino D."/>
            <person name="Jungbluth S."/>
            <person name="Walsh D.A."/>
            <person name="Denef V.J."/>
            <person name="McMahon K.D."/>
            <person name="Konstantinidis K.T."/>
            <person name="Eloe-Fadrosh E.A."/>
            <person name="Kyrpides N.C."/>
            <person name="Woyke T."/>
        </authorList>
    </citation>
    <scope>NUCLEOTIDE SEQUENCE</scope>
    <source>
        <strain evidence="3">GVMAG-S-1091796-13</strain>
    </source>
</reference>
<accession>A0A6C0AMI3</accession>
<feature type="compositionally biased region" description="Low complexity" evidence="2">
    <location>
        <begin position="78"/>
        <end position="88"/>
    </location>
</feature>
<feature type="region of interest" description="Disordered" evidence="2">
    <location>
        <begin position="1"/>
        <end position="38"/>
    </location>
</feature>
<dbReference type="EMBL" id="MN740715">
    <property type="protein sequence ID" value="QHS80617.1"/>
    <property type="molecule type" value="Genomic_DNA"/>
</dbReference>
<feature type="compositionally biased region" description="Low complexity" evidence="2">
    <location>
        <begin position="9"/>
        <end position="22"/>
    </location>
</feature>